<organism evidence="1 2">
    <name type="scientific">Botrytis porri</name>
    <dbReference type="NCBI Taxonomy" id="87229"/>
    <lineage>
        <taxon>Eukaryota</taxon>
        <taxon>Fungi</taxon>
        <taxon>Dikarya</taxon>
        <taxon>Ascomycota</taxon>
        <taxon>Pezizomycotina</taxon>
        <taxon>Leotiomycetes</taxon>
        <taxon>Helotiales</taxon>
        <taxon>Sclerotiniaceae</taxon>
        <taxon>Botrytis</taxon>
    </lineage>
</organism>
<keyword evidence="2" id="KW-1185">Reference proteome</keyword>
<dbReference type="EMBL" id="PQXO01000729">
    <property type="protein sequence ID" value="TGO82937.1"/>
    <property type="molecule type" value="Genomic_DNA"/>
</dbReference>
<accession>A0A4Z1KAB0</accession>
<comment type="caution">
    <text evidence="1">The sequence shown here is derived from an EMBL/GenBank/DDBJ whole genome shotgun (WGS) entry which is preliminary data.</text>
</comment>
<evidence type="ECO:0000313" key="1">
    <source>
        <dbReference type="EMBL" id="TGO82937.1"/>
    </source>
</evidence>
<dbReference type="AlphaFoldDB" id="A0A4Z1KAB0"/>
<proteinExistence type="predicted"/>
<dbReference type="Proteomes" id="UP000297280">
    <property type="component" value="Unassembled WGS sequence"/>
</dbReference>
<evidence type="ECO:0000313" key="2">
    <source>
        <dbReference type="Proteomes" id="UP000297280"/>
    </source>
</evidence>
<dbReference type="OrthoDB" id="3536758at2759"/>
<evidence type="ECO:0008006" key="3">
    <source>
        <dbReference type="Google" id="ProtNLM"/>
    </source>
</evidence>
<sequence length="207" mass="24560">MDLNRPLGDKININTNDSQYYVHAELLRRNPKFFDIYEHRSVMTIDVGSEVFESFVQWLYNRDLFKHPTGGVQLILGLWFFAAKISCLELQNYAMDWIQDYHQDERMEDSDLRYVFETIKNDYEYTALGDFCGAMLRKRNSEYQFTAVHRFLQAVPGALGPYIFYESLCDDIDELRSDPTRRDKIHLCRFHIHNYNDKICGSKPNVQ</sequence>
<reference evidence="1 2" key="1">
    <citation type="submission" date="2017-12" db="EMBL/GenBank/DDBJ databases">
        <title>Comparative genomics of Botrytis spp.</title>
        <authorList>
            <person name="Valero-Jimenez C.A."/>
            <person name="Tapia P."/>
            <person name="Veloso J."/>
            <person name="Silva-Moreno E."/>
            <person name="Staats M."/>
            <person name="Valdes J.H."/>
            <person name="Van Kan J.A.L."/>
        </authorList>
    </citation>
    <scope>NUCLEOTIDE SEQUENCE [LARGE SCALE GENOMIC DNA]</scope>
    <source>
        <strain evidence="1 2">MUCL3349</strain>
    </source>
</reference>
<name>A0A4Z1KAB0_9HELO</name>
<gene>
    <name evidence="1" type="ORF">BPOR_0730g00040</name>
</gene>
<protein>
    <recommendedName>
        <fullName evidence="3">BTB domain-containing protein</fullName>
    </recommendedName>
</protein>